<feature type="transmembrane region" description="Helical" evidence="1">
    <location>
        <begin position="156"/>
        <end position="174"/>
    </location>
</feature>
<keyword evidence="1" id="KW-0472">Membrane</keyword>
<dbReference type="Pfam" id="PF13803">
    <property type="entry name" value="DUF4184"/>
    <property type="match status" value="1"/>
</dbReference>
<name>A0ABX8RFC0_9CLOT</name>
<proteinExistence type="predicted"/>
<dbReference type="RefSeq" id="WP_218283703.1">
    <property type="nucleotide sequence ID" value="NZ_CP078093.1"/>
</dbReference>
<feature type="transmembrane region" description="Helical" evidence="1">
    <location>
        <begin position="106"/>
        <end position="123"/>
    </location>
</feature>
<evidence type="ECO:0000313" key="3">
    <source>
        <dbReference type="Proteomes" id="UP000886818"/>
    </source>
</evidence>
<reference evidence="2" key="1">
    <citation type="submission" date="2021-07" db="EMBL/GenBank/DDBJ databases">
        <title>Complete genome sequence of Crassaminicella sp. 143-21, isolated from a deep-sea hydrothermal vent.</title>
        <authorList>
            <person name="Li X."/>
        </authorList>
    </citation>
    <scope>NUCLEOTIDE SEQUENCE</scope>
    <source>
        <strain evidence="2">143-21</strain>
    </source>
</reference>
<dbReference type="EMBL" id="CP078093">
    <property type="protein sequence ID" value="QXM07012.1"/>
    <property type="molecule type" value="Genomic_DNA"/>
</dbReference>
<organism evidence="2 3">
    <name type="scientific">Crassaminicella indica</name>
    <dbReference type="NCBI Taxonomy" id="2855394"/>
    <lineage>
        <taxon>Bacteria</taxon>
        <taxon>Bacillati</taxon>
        <taxon>Bacillota</taxon>
        <taxon>Clostridia</taxon>
        <taxon>Eubacteriales</taxon>
        <taxon>Clostridiaceae</taxon>
        <taxon>Crassaminicella</taxon>
    </lineage>
</organism>
<keyword evidence="1" id="KW-0812">Transmembrane</keyword>
<feature type="transmembrane region" description="Helical" evidence="1">
    <location>
        <begin position="52"/>
        <end position="74"/>
    </location>
</feature>
<keyword evidence="1" id="KW-1133">Transmembrane helix</keyword>
<keyword evidence="3" id="KW-1185">Reference proteome</keyword>
<feature type="transmembrane region" description="Helical" evidence="1">
    <location>
        <begin position="194"/>
        <end position="215"/>
    </location>
</feature>
<gene>
    <name evidence="2" type="ORF">KVH43_04660</name>
</gene>
<accession>A0ABX8RFC0</accession>
<protein>
    <submittedName>
        <fullName evidence="2">DUF4184 family protein</fullName>
    </submittedName>
</protein>
<evidence type="ECO:0000256" key="1">
    <source>
        <dbReference type="SAM" id="Phobius"/>
    </source>
</evidence>
<dbReference type="InterPro" id="IPR025238">
    <property type="entry name" value="DUF4184"/>
</dbReference>
<feature type="transmembrane region" description="Helical" evidence="1">
    <location>
        <begin position="227"/>
        <end position="251"/>
    </location>
</feature>
<sequence length="257" mass="30101">MPFTFSHPAIVIPIKNKLGKYFDFTALVLGSMAPDFEYFLRFKPMGTIGHTIGGFFYFNLPLCFIIAYIFHYIVKKPFIFNLPKPIDGWFYHIAVNSWSIKSVKGFFVFVYSAIIGMFSHVLWDGFTHDGGMFVNRIPLLRKYIYFINNQIPMYKFFQHGSTLIGFMIIFLYLYRNRNQYKGKNYHTSTKTKLFYYACILFITVVSSSYRIFWILGGFNLRYIGSYIVTLINGGLIGVIIASLIFRIYFLVKSKYDL</sequence>
<dbReference type="Proteomes" id="UP000886818">
    <property type="component" value="Chromosome"/>
</dbReference>
<evidence type="ECO:0000313" key="2">
    <source>
        <dbReference type="EMBL" id="QXM07012.1"/>
    </source>
</evidence>